<evidence type="ECO:0000313" key="2">
    <source>
        <dbReference type="EMBL" id="ONH94316.1"/>
    </source>
</evidence>
<sequence length="731" mass="82278">MAIQTWQLHQETHLTASFFTLLSQRFSLQITLLLQPHLNVATNSTMANRLKHLSSIANDVVQSCALKLKTPVEKLVEEFETTWKADETAPVGHNITATNNNNNSYGRKFVEFCSAKVLQTSDICKTIEEKIADGSFSRFTFDMMLAWEMPASADEESFTECVAKEKEEKKVPAKFSTEHDEISLFYSDLMPLLVDNEQDVGEDAFVWLGSLVPLVADVVNGRFTFETLTAPTGNRLHFPAYDKFLKEIDRCIKHLQKHAKPKGAELADDEFILHVEGTASTQRVVRHIGGTSWPGRLTLTNYALYFEASGVITYEDALKIDLSKDMEQSVKPAATGPWGAPLFDKAIVYESPDLSEGIVLEFPEVTSSTRRDHWLALTKEIMLMHRFLAKYEIKCPIQAWEMHARTILSITRLHAAREMLRISPPTPTRFLIFSLFDELPKGDYVLEELAESLKKVNSGHPCSASSILRTMNMSESIISRLDVTEAGKESISPTVQDEDSFQLETAINQSREEEKEIAIAKATTKELKEEGISESTTIFLELLRPLRNSVPWFEEVLTWERPSTTLVVIAAALIVTYQEWVGKAIAAFLLWLVAKMFRARLQRLDTKCNEIVVCTASDQSTMESIVSAQHGMQTVHEMVQTANVSLMKLWSIFISKARKHADMAMMAMSAVAIFLAVVPMKLVIMAGILCCFTMTLASRLGMSKGENQSSRRLKEWWDSIPVIPVRVVDTK</sequence>
<dbReference type="PANTHER" id="PTHR31860">
    <property type="entry name" value="HEAT-INDUCIBLE TRANSCRIPTION REPRESSOR (DUF639)-RELATED"/>
    <property type="match status" value="1"/>
</dbReference>
<evidence type="ECO:0000256" key="1">
    <source>
        <dbReference type="SAM" id="Coils"/>
    </source>
</evidence>
<keyword evidence="1" id="KW-0175">Coiled coil</keyword>
<accession>A0A251N4R7</accession>
<dbReference type="SMR" id="A0A251N4R7"/>
<proteinExistence type="predicted"/>
<dbReference type="PANTHER" id="PTHR31860:SF5">
    <property type="entry name" value="ARGH (DUF639)"/>
    <property type="match status" value="1"/>
</dbReference>
<keyword evidence="3" id="KW-1185">Reference proteome</keyword>
<dbReference type="OrthoDB" id="1903413at2759"/>
<evidence type="ECO:0008006" key="4">
    <source>
        <dbReference type="Google" id="ProtNLM"/>
    </source>
</evidence>
<reference evidence="2 3" key="1">
    <citation type="journal article" date="2013" name="Nat. Genet.">
        <title>The high-quality draft genome of peach (Prunus persica) identifies unique patterns of genetic diversity, domestication and genome evolution.</title>
        <authorList>
            <consortium name="International Peach Genome Initiative"/>
            <person name="Verde I."/>
            <person name="Abbott A.G."/>
            <person name="Scalabrin S."/>
            <person name="Jung S."/>
            <person name="Shu S."/>
            <person name="Marroni F."/>
            <person name="Zhebentyayeva T."/>
            <person name="Dettori M.T."/>
            <person name="Grimwood J."/>
            <person name="Cattonaro F."/>
            <person name="Zuccolo A."/>
            <person name="Rossini L."/>
            <person name="Jenkins J."/>
            <person name="Vendramin E."/>
            <person name="Meisel L.A."/>
            <person name="Decroocq V."/>
            <person name="Sosinski B."/>
            <person name="Prochnik S."/>
            <person name="Mitros T."/>
            <person name="Policriti A."/>
            <person name="Cipriani G."/>
            <person name="Dondini L."/>
            <person name="Ficklin S."/>
            <person name="Goodstein D.M."/>
            <person name="Xuan P."/>
            <person name="Del Fabbro C."/>
            <person name="Aramini V."/>
            <person name="Copetti D."/>
            <person name="Gonzalez S."/>
            <person name="Horner D.S."/>
            <person name="Falchi R."/>
            <person name="Lucas S."/>
            <person name="Mica E."/>
            <person name="Maldonado J."/>
            <person name="Lazzari B."/>
            <person name="Bielenberg D."/>
            <person name="Pirona R."/>
            <person name="Miculan M."/>
            <person name="Barakat A."/>
            <person name="Testolin R."/>
            <person name="Stella A."/>
            <person name="Tartarini S."/>
            <person name="Tonutti P."/>
            <person name="Arus P."/>
            <person name="Orellana A."/>
            <person name="Wells C."/>
            <person name="Main D."/>
            <person name="Vizzotto G."/>
            <person name="Silva H."/>
            <person name="Salamini F."/>
            <person name="Schmutz J."/>
            <person name="Morgante M."/>
            <person name="Rokhsar D.S."/>
        </authorList>
    </citation>
    <scope>NUCLEOTIDE SEQUENCE [LARGE SCALE GENOMIC DNA]</scope>
    <source>
        <strain evidence="3">cv. Nemared</strain>
    </source>
</reference>
<gene>
    <name evidence="2" type="ORF">PRUPE_7G010400</name>
</gene>
<evidence type="ECO:0000313" key="3">
    <source>
        <dbReference type="Proteomes" id="UP000006882"/>
    </source>
</evidence>
<dbReference type="EMBL" id="CM007657">
    <property type="protein sequence ID" value="ONH94316.1"/>
    <property type="molecule type" value="Genomic_DNA"/>
</dbReference>
<feature type="coiled-coil region" evidence="1">
    <location>
        <begin position="503"/>
        <end position="530"/>
    </location>
</feature>
<dbReference type="InterPro" id="IPR006927">
    <property type="entry name" value="DUF639"/>
</dbReference>
<dbReference type="STRING" id="3760.A0A251N4R7"/>
<name>A0A251N4R7_PRUPE</name>
<dbReference type="eggNOG" id="ENOG502QVNF">
    <property type="taxonomic scope" value="Eukaryota"/>
</dbReference>
<dbReference type="Pfam" id="PF04842">
    <property type="entry name" value="DUF639"/>
    <property type="match status" value="1"/>
</dbReference>
<protein>
    <recommendedName>
        <fullName evidence="4">DUF639 domain-containing protein</fullName>
    </recommendedName>
</protein>
<dbReference type="AlphaFoldDB" id="A0A251N4R7"/>
<organism evidence="2 3">
    <name type="scientific">Prunus persica</name>
    <name type="common">Peach</name>
    <name type="synonym">Amygdalus persica</name>
    <dbReference type="NCBI Taxonomy" id="3760"/>
    <lineage>
        <taxon>Eukaryota</taxon>
        <taxon>Viridiplantae</taxon>
        <taxon>Streptophyta</taxon>
        <taxon>Embryophyta</taxon>
        <taxon>Tracheophyta</taxon>
        <taxon>Spermatophyta</taxon>
        <taxon>Magnoliopsida</taxon>
        <taxon>eudicotyledons</taxon>
        <taxon>Gunneridae</taxon>
        <taxon>Pentapetalae</taxon>
        <taxon>rosids</taxon>
        <taxon>fabids</taxon>
        <taxon>Rosales</taxon>
        <taxon>Rosaceae</taxon>
        <taxon>Amygdaloideae</taxon>
        <taxon>Amygdaleae</taxon>
        <taxon>Prunus</taxon>
    </lineage>
</organism>
<dbReference type="Proteomes" id="UP000006882">
    <property type="component" value="Chromosome G7"/>
</dbReference>
<dbReference type="Gramene" id="ONH94316">
    <property type="protein sequence ID" value="ONH94316"/>
    <property type="gene ID" value="PRUPE_7G010400"/>
</dbReference>